<dbReference type="AlphaFoldDB" id="A0A550CJZ5"/>
<proteinExistence type="predicted"/>
<sequence>MSDLPLSGPPRRPTPANILHKRLAVAGLNDKMVEPPACHCEGCAHQLKEIDDRLRALTRRVLTWSSVAEWNTTMQHLIRLGRWRPSEPASQGIDDLSWVSDSLLEELDGIWDNYRTTGVLGMSLEELLTPRTVPGRITRTPEPKRKLEVRSTFSWEDAEFAQGHHRAEKRPKLLLD</sequence>
<evidence type="ECO:0000313" key="1">
    <source>
        <dbReference type="EMBL" id="TRM65131.1"/>
    </source>
</evidence>
<keyword evidence="2" id="KW-1185">Reference proteome</keyword>
<organism evidence="1 2">
    <name type="scientific">Schizophyllum amplum</name>
    <dbReference type="NCBI Taxonomy" id="97359"/>
    <lineage>
        <taxon>Eukaryota</taxon>
        <taxon>Fungi</taxon>
        <taxon>Dikarya</taxon>
        <taxon>Basidiomycota</taxon>
        <taxon>Agaricomycotina</taxon>
        <taxon>Agaricomycetes</taxon>
        <taxon>Agaricomycetidae</taxon>
        <taxon>Agaricales</taxon>
        <taxon>Schizophyllaceae</taxon>
        <taxon>Schizophyllum</taxon>
    </lineage>
</organism>
<gene>
    <name evidence="1" type="ORF">BD626DRAFT_567967</name>
</gene>
<protein>
    <submittedName>
        <fullName evidence="1">Uncharacterized protein</fullName>
    </submittedName>
</protein>
<accession>A0A550CJZ5</accession>
<reference evidence="1 2" key="1">
    <citation type="journal article" date="2019" name="New Phytol.">
        <title>Comparative genomics reveals unique wood-decay strategies and fruiting body development in the Schizophyllaceae.</title>
        <authorList>
            <person name="Almasi E."/>
            <person name="Sahu N."/>
            <person name="Krizsan K."/>
            <person name="Balint B."/>
            <person name="Kovacs G.M."/>
            <person name="Kiss B."/>
            <person name="Cseklye J."/>
            <person name="Drula E."/>
            <person name="Henrissat B."/>
            <person name="Nagy I."/>
            <person name="Chovatia M."/>
            <person name="Adam C."/>
            <person name="LaButti K."/>
            <person name="Lipzen A."/>
            <person name="Riley R."/>
            <person name="Grigoriev I.V."/>
            <person name="Nagy L.G."/>
        </authorList>
    </citation>
    <scope>NUCLEOTIDE SEQUENCE [LARGE SCALE GENOMIC DNA]</scope>
    <source>
        <strain evidence="1 2">NL-1724</strain>
    </source>
</reference>
<name>A0A550CJZ5_9AGAR</name>
<dbReference type="Proteomes" id="UP000320762">
    <property type="component" value="Unassembled WGS sequence"/>
</dbReference>
<comment type="caution">
    <text evidence="1">The sequence shown here is derived from an EMBL/GenBank/DDBJ whole genome shotgun (WGS) entry which is preliminary data.</text>
</comment>
<dbReference type="EMBL" id="VDMD01000006">
    <property type="protein sequence ID" value="TRM65131.1"/>
    <property type="molecule type" value="Genomic_DNA"/>
</dbReference>
<evidence type="ECO:0000313" key="2">
    <source>
        <dbReference type="Proteomes" id="UP000320762"/>
    </source>
</evidence>